<sequence length="112" mass="12517">MHIDHLISGIVPVLPFASSEDAQAFLSNLEAEDQIALISALYFGRSHLHSDTVNEDYLPYLLSGDMNRFWEQGNVAPSDFATVLYEKGSNLVSYYDAFIRATDGSGYDRSNY</sequence>
<dbReference type="Proteomes" id="UP000251617">
    <property type="component" value="Chromosome"/>
</dbReference>
<name>A0AAD0L9Q9_PSEPU</name>
<accession>A0AAD0L9Q9</accession>
<dbReference type="EMBL" id="CP030750">
    <property type="protein sequence ID" value="AXA25350.1"/>
    <property type="molecule type" value="Genomic_DNA"/>
</dbReference>
<dbReference type="RefSeq" id="WP_112898452.1">
    <property type="nucleotide sequence ID" value="NZ_CP030750.1"/>
</dbReference>
<dbReference type="AlphaFoldDB" id="A0AAD0L9Q9"/>
<evidence type="ECO:0000313" key="2">
    <source>
        <dbReference type="Proteomes" id="UP000251617"/>
    </source>
</evidence>
<proteinExistence type="predicted"/>
<gene>
    <name evidence="1" type="ORF">C1S65_14920</name>
</gene>
<reference evidence="1 2" key="1">
    <citation type="submission" date="2018-06" db="EMBL/GenBank/DDBJ databases">
        <title>The genome of Pseudomonas putida NX-1, a lignin degrader.</title>
        <authorList>
            <person name="Xu Z."/>
        </authorList>
    </citation>
    <scope>NUCLEOTIDE SEQUENCE [LARGE SCALE GENOMIC DNA]</scope>
    <source>
        <strain evidence="1 2">NX-1</strain>
    </source>
</reference>
<organism evidence="1 2">
    <name type="scientific">Pseudomonas putida</name>
    <name type="common">Arthrobacter siderocapsulatus</name>
    <dbReference type="NCBI Taxonomy" id="303"/>
    <lineage>
        <taxon>Bacteria</taxon>
        <taxon>Pseudomonadati</taxon>
        <taxon>Pseudomonadota</taxon>
        <taxon>Gammaproteobacteria</taxon>
        <taxon>Pseudomonadales</taxon>
        <taxon>Pseudomonadaceae</taxon>
        <taxon>Pseudomonas</taxon>
    </lineage>
</organism>
<protein>
    <submittedName>
        <fullName evidence="1">Uncharacterized protein</fullName>
    </submittedName>
</protein>
<evidence type="ECO:0000313" key="1">
    <source>
        <dbReference type="EMBL" id="AXA25350.1"/>
    </source>
</evidence>